<dbReference type="Gene3D" id="3.40.630.30">
    <property type="match status" value="1"/>
</dbReference>
<proteinExistence type="predicted"/>
<dbReference type="SUPFAM" id="SSF55729">
    <property type="entry name" value="Acyl-CoA N-acyltransferases (Nat)"/>
    <property type="match status" value="1"/>
</dbReference>
<dbReference type="InterPro" id="IPR050644">
    <property type="entry name" value="PG_Glycine_Bridge_Synth"/>
</dbReference>
<sequence length="203" mass="21694">MRRLARLGAALVVMPERAVSGLGIIPLMTPRHVALWDLAADPADLRRAMAGKWRNALAAAERRGVGAVQAHLRALPALIAAEAAQRSARGYRALPGAFTQALPEQALRLWQWRQGGRARAMMCFVRHGDWATYHLGHADAAARAAGAHRVLLWQAALALRAEGVRVLDLGDINTEDAPGLARFKLGTGAALHQLGPTALVLPG</sequence>
<evidence type="ECO:0000313" key="2">
    <source>
        <dbReference type="EMBL" id="RGP35998.1"/>
    </source>
</evidence>
<protein>
    <submittedName>
        <fullName evidence="2">GNAT family N-acetyltransferase</fullName>
    </submittedName>
</protein>
<dbReference type="InterPro" id="IPR016181">
    <property type="entry name" value="Acyl_CoA_acyltransferase"/>
</dbReference>
<dbReference type="EMBL" id="QWEY01000010">
    <property type="protein sequence ID" value="RGP35998.1"/>
    <property type="molecule type" value="Genomic_DNA"/>
</dbReference>
<keyword evidence="3" id="KW-1185">Reference proteome</keyword>
<evidence type="ECO:0000259" key="1">
    <source>
        <dbReference type="Pfam" id="PF13480"/>
    </source>
</evidence>
<gene>
    <name evidence="2" type="ORF">D1012_16385</name>
</gene>
<reference evidence="2 3" key="1">
    <citation type="submission" date="2018-08" db="EMBL/GenBank/DDBJ databases">
        <title>Flavobacterium tibetense sp. nov., isolated from a wetland YonghuCo on Tibetan Plateau.</title>
        <authorList>
            <person name="Phurbu D."/>
            <person name="Lu H."/>
            <person name="Xing P."/>
        </authorList>
    </citation>
    <scope>NUCLEOTIDE SEQUENCE [LARGE SCALE GENOMIC DNA]</scope>
    <source>
        <strain evidence="2 3">DJC</strain>
    </source>
</reference>
<dbReference type="Pfam" id="PF13480">
    <property type="entry name" value="Acetyltransf_6"/>
    <property type="match status" value="1"/>
</dbReference>
<organism evidence="2 3">
    <name type="scientific">Pseudotabrizicola alkalilacus</name>
    <dbReference type="NCBI Taxonomy" id="2305252"/>
    <lineage>
        <taxon>Bacteria</taxon>
        <taxon>Pseudomonadati</taxon>
        <taxon>Pseudomonadota</taxon>
        <taxon>Alphaproteobacteria</taxon>
        <taxon>Rhodobacterales</taxon>
        <taxon>Paracoccaceae</taxon>
        <taxon>Pseudotabrizicola</taxon>
    </lineage>
</organism>
<name>A0A411YYV5_9RHOB</name>
<dbReference type="AlphaFoldDB" id="A0A411YYV5"/>
<accession>A0A411YYV5</accession>
<dbReference type="PANTHER" id="PTHR36174:SF1">
    <property type="entry name" value="LIPID II:GLYCINE GLYCYLTRANSFERASE"/>
    <property type="match status" value="1"/>
</dbReference>
<evidence type="ECO:0000313" key="3">
    <source>
        <dbReference type="Proteomes" id="UP000284547"/>
    </source>
</evidence>
<keyword evidence="2" id="KW-0808">Transferase</keyword>
<dbReference type="GO" id="GO:0016740">
    <property type="term" value="F:transferase activity"/>
    <property type="evidence" value="ECO:0007669"/>
    <property type="project" value="UniProtKB-KW"/>
</dbReference>
<comment type="caution">
    <text evidence="2">The sequence shown here is derived from an EMBL/GenBank/DDBJ whole genome shotgun (WGS) entry which is preliminary data.</text>
</comment>
<dbReference type="PANTHER" id="PTHR36174">
    <property type="entry name" value="LIPID II:GLYCINE GLYCYLTRANSFERASE"/>
    <property type="match status" value="1"/>
</dbReference>
<dbReference type="InterPro" id="IPR038740">
    <property type="entry name" value="BioF2-like_GNAT_dom"/>
</dbReference>
<feature type="domain" description="BioF2-like acetyltransferase" evidence="1">
    <location>
        <begin position="54"/>
        <end position="174"/>
    </location>
</feature>
<dbReference type="Proteomes" id="UP000284547">
    <property type="component" value="Unassembled WGS sequence"/>
</dbReference>